<accession>A0A1I8HP71</accession>
<dbReference type="AlphaFoldDB" id="A0A1I8HP71"/>
<dbReference type="PRINTS" id="PR00399">
    <property type="entry name" value="SYNAPTOTAGMN"/>
</dbReference>
<keyword evidence="1" id="KW-0479">Metal-binding</keyword>
<keyword evidence="2" id="KW-0677">Repeat</keyword>
<sequence>SIKSARRAVPPADDSLTPQSPVIGPDFRDQGLGQLHFVLQYIIAKSTLYIRVIKGANLTAQDANGLSDPYVKIHLLPDTGRRTKLRTKTKQRTLNPAWDEEFCYSGVLPGDLESKTVRFTVLDEDTIGSDWMGEIAMPLKQLGHGKREYYEIFLQPKDLELEKSLTSQADDRGKIHLGLYYAPAKSELLVKVMQCVNLLAMDPNGYSDPFVKLNLSTAFPPQDLLQRTLEITVWDQDIGTKNDFIGALMLGNKCSAGRWQHWEVLLKQPYQWHERWHSLSAELIPDQA</sequence>
<keyword evidence="5" id="KW-1185">Reference proteome</keyword>
<dbReference type="Proteomes" id="UP000095280">
    <property type="component" value="Unplaced"/>
</dbReference>
<evidence type="ECO:0000313" key="6">
    <source>
        <dbReference type="WBParaSite" id="maker-uti_cns_0007238-snap-gene-0.4-mRNA-1"/>
    </source>
</evidence>
<evidence type="ECO:0000256" key="2">
    <source>
        <dbReference type="ARBA" id="ARBA00022737"/>
    </source>
</evidence>
<dbReference type="InterPro" id="IPR035892">
    <property type="entry name" value="C2_domain_sf"/>
</dbReference>
<protein>
    <submittedName>
        <fullName evidence="6">C2 domain-containing protein</fullName>
    </submittedName>
</protein>
<evidence type="ECO:0000256" key="3">
    <source>
        <dbReference type="SAM" id="MobiDB-lite"/>
    </source>
</evidence>
<feature type="domain" description="C2" evidence="4">
    <location>
        <begin position="31"/>
        <end position="153"/>
    </location>
</feature>
<evidence type="ECO:0000259" key="4">
    <source>
        <dbReference type="PROSITE" id="PS50004"/>
    </source>
</evidence>
<dbReference type="GO" id="GO:0098793">
    <property type="term" value="C:presynapse"/>
    <property type="evidence" value="ECO:0007669"/>
    <property type="project" value="GOC"/>
</dbReference>
<dbReference type="InterPro" id="IPR001565">
    <property type="entry name" value="Synaptotagmin"/>
</dbReference>
<dbReference type="GO" id="GO:0061669">
    <property type="term" value="P:spontaneous neurotransmitter secretion"/>
    <property type="evidence" value="ECO:0007669"/>
    <property type="project" value="TreeGrafter"/>
</dbReference>
<dbReference type="Gene3D" id="2.60.40.150">
    <property type="entry name" value="C2 domain"/>
    <property type="match status" value="3"/>
</dbReference>
<name>A0A1I8HP71_9PLAT</name>
<dbReference type="SUPFAM" id="SSF49562">
    <property type="entry name" value="C2 domain (Calcium/lipid-binding domain, CaLB)"/>
    <property type="match status" value="2"/>
</dbReference>
<dbReference type="PROSITE" id="PS50004">
    <property type="entry name" value="C2"/>
    <property type="match status" value="1"/>
</dbReference>
<dbReference type="InterPro" id="IPR043566">
    <property type="entry name" value="Rabphilin/DOC2/Noc2"/>
</dbReference>
<evidence type="ECO:0000313" key="5">
    <source>
        <dbReference type="Proteomes" id="UP000095280"/>
    </source>
</evidence>
<proteinExistence type="predicted"/>
<dbReference type="Pfam" id="PF00168">
    <property type="entry name" value="C2"/>
    <property type="match status" value="3"/>
</dbReference>
<dbReference type="GO" id="GO:0017158">
    <property type="term" value="P:regulation of calcium ion-dependent exocytosis"/>
    <property type="evidence" value="ECO:0007669"/>
    <property type="project" value="TreeGrafter"/>
</dbReference>
<dbReference type="WBParaSite" id="maker-uti_cns_0007238-snap-gene-0.4-mRNA-1">
    <property type="protein sequence ID" value="maker-uti_cns_0007238-snap-gene-0.4-mRNA-1"/>
    <property type="gene ID" value="maker-uti_cns_0007238-snap-gene-0.4"/>
</dbReference>
<dbReference type="GO" id="GO:0016020">
    <property type="term" value="C:membrane"/>
    <property type="evidence" value="ECO:0007669"/>
    <property type="project" value="InterPro"/>
</dbReference>
<dbReference type="GO" id="GO:0006887">
    <property type="term" value="P:exocytosis"/>
    <property type="evidence" value="ECO:0007669"/>
    <property type="project" value="TreeGrafter"/>
</dbReference>
<evidence type="ECO:0000256" key="1">
    <source>
        <dbReference type="ARBA" id="ARBA00022723"/>
    </source>
</evidence>
<dbReference type="PANTHER" id="PTHR45729:SF6">
    <property type="entry name" value="RABPHILIN, ISOFORM A"/>
    <property type="match status" value="1"/>
</dbReference>
<dbReference type="SMART" id="SM00239">
    <property type="entry name" value="C2"/>
    <property type="match status" value="1"/>
</dbReference>
<feature type="region of interest" description="Disordered" evidence="3">
    <location>
        <begin position="1"/>
        <end position="23"/>
    </location>
</feature>
<dbReference type="GO" id="GO:0046872">
    <property type="term" value="F:metal ion binding"/>
    <property type="evidence" value="ECO:0007669"/>
    <property type="project" value="UniProtKB-KW"/>
</dbReference>
<organism evidence="5 6">
    <name type="scientific">Macrostomum lignano</name>
    <dbReference type="NCBI Taxonomy" id="282301"/>
    <lineage>
        <taxon>Eukaryota</taxon>
        <taxon>Metazoa</taxon>
        <taxon>Spiralia</taxon>
        <taxon>Lophotrochozoa</taxon>
        <taxon>Platyhelminthes</taxon>
        <taxon>Rhabditophora</taxon>
        <taxon>Macrostomorpha</taxon>
        <taxon>Macrostomida</taxon>
        <taxon>Macrostomidae</taxon>
        <taxon>Macrostomum</taxon>
    </lineage>
</organism>
<dbReference type="PANTHER" id="PTHR45729">
    <property type="entry name" value="RABPHILIN, ISOFORM A"/>
    <property type="match status" value="1"/>
</dbReference>
<dbReference type="PRINTS" id="PR00360">
    <property type="entry name" value="C2DOMAIN"/>
</dbReference>
<reference evidence="6" key="1">
    <citation type="submission" date="2016-11" db="UniProtKB">
        <authorList>
            <consortium name="WormBaseParasite"/>
        </authorList>
    </citation>
    <scope>IDENTIFICATION</scope>
</reference>
<dbReference type="InterPro" id="IPR000008">
    <property type="entry name" value="C2_dom"/>
</dbReference>